<feature type="coiled-coil region" evidence="1">
    <location>
        <begin position="111"/>
        <end position="138"/>
    </location>
</feature>
<dbReference type="AlphaFoldDB" id="A0A9D1SRT6"/>
<evidence type="ECO:0000313" key="3">
    <source>
        <dbReference type="Proteomes" id="UP000886748"/>
    </source>
</evidence>
<keyword evidence="1" id="KW-0175">Coiled coil</keyword>
<sequence length="531" mass="61909">MITLNSSLFSLTGISKTHALPFKQAKHVNSASVNMLQKDTFEKTQNSKNVSSPISMGKTQPVKNQEFLQTYETVKELKTEKVIPEELFAFVEPVINDAGEKEFTALQTKFIDSAQKRMNFYKDIAQELEKAGADAKEEVLDQVKEIFGGEEGLGRYVVARSKSQKSIFNKLVKEFKDESFYPHMMDRLSTEAYKKPYSLLNIEEYKDIADKHFKGKTFNEEQYNQLIKPYSSLNKNDKKLLLMALNDKQIEFNQKEIEDCIKIFKPTSKDHDKAVNYVKDLVGTRLILPNGGLVELEQVEKYISKAIRYGKIKITRMSNYHDNYILPYIKYETAKKWKDTMPGMVLVENKKVRKRNGYTTTQFNIVHPLKNKSARKSKDSAKSKVSKKAQHIEENKLKQKYIFGELQIRTQKLNDIGQREHLIYDILEGKDISQGIPELRKYYDSTGIEKAVNEVFNDDVKEENYIKYENSMYYFIRHNETRKKNGPKYLKPLLSMYELKGYEILGFDSLARIDKEAEKIKEKFRKSQEKE</sequence>
<reference evidence="2" key="1">
    <citation type="submission" date="2020-10" db="EMBL/GenBank/DDBJ databases">
        <authorList>
            <person name="Gilroy R."/>
        </authorList>
    </citation>
    <scope>NUCLEOTIDE SEQUENCE</scope>
    <source>
        <strain evidence="2">CHK154-7741</strain>
    </source>
</reference>
<protein>
    <submittedName>
        <fullName evidence="2">Uncharacterized protein</fullName>
    </submittedName>
</protein>
<organism evidence="2 3">
    <name type="scientific">Candidatus Limenecus avicola</name>
    <dbReference type="NCBI Taxonomy" id="2840847"/>
    <lineage>
        <taxon>Bacteria</taxon>
        <taxon>Bacillati</taxon>
        <taxon>Bacillota</taxon>
        <taxon>Clostridia</taxon>
        <taxon>Eubacteriales</taxon>
        <taxon>Clostridiaceae</taxon>
        <taxon>Clostridiaceae incertae sedis</taxon>
        <taxon>Candidatus Limenecus</taxon>
    </lineage>
</organism>
<proteinExistence type="predicted"/>
<gene>
    <name evidence="2" type="ORF">IAD26_04985</name>
</gene>
<evidence type="ECO:0000256" key="1">
    <source>
        <dbReference type="SAM" id="Coils"/>
    </source>
</evidence>
<accession>A0A9D1SRT6</accession>
<evidence type="ECO:0000313" key="2">
    <source>
        <dbReference type="EMBL" id="HIU92471.1"/>
    </source>
</evidence>
<comment type="caution">
    <text evidence="2">The sequence shown here is derived from an EMBL/GenBank/DDBJ whole genome shotgun (WGS) entry which is preliminary data.</text>
</comment>
<dbReference type="EMBL" id="DVOD01000035">
    <property type="protein sequence ID" value="HIU92471.1"/>
    <property type="molecule type" value="Genomic_DNA"/>
</dbReference>
<reference evidence="2" key="2">
    <citation type="journal article" date="2021" name="PeerJ">
        <title>Extensive microbial diversity within the chicken gut microbiome revealed by metagenomics and culture.</title>
        <authorList>
            <person name="Gilroy R."/>
            <person name="Ravi A."/>
            <person name="Getino M."/>
            <person name="Pursley I."/>
            <person name="Horton D.L."/>
            <person name="Alikhan N.F."/>
            <person name="Baker D."/>
            <person name="Gharbi K."/>
            <person name="Hall N."/>
            <person name="Watson M."/>
            <person name="Adriaenssens E.M."/>
            <person name="Foster-Nyarko E."/>
            <person name="Jarju S."/>
            <person name="Secka A."/>
            <person name="Antonio M."/>
            <person name="Oren A."/>
            <person name="Chaudhuri R.R."/>
            <person name="La Ragione R."/>
            <person name="Hildebrand F."/>
            <person name="Pallen M.J."/>
        </authorList>
    </citation>
    <scope>NUCLEOTIDE SEQUENCE</scope>
    <source>
        <strain evidence="2">CHK154-7741</strain>
    </source>
</reference>
<dbReference type="Proteomes" id="UP000886748">
    <property type="component" value="Unassembled WGS sequence"/>
</dbReference>
<name>A0A9D1SRT6_9CLOT</name>